<organism evidence="4 5">
    <name type="scientific">Sphingobium lignivorans</name>
    <dbReference type="NCBI Taxonomy" id="2735886"/>
    <lineage>
        <taxon>Bacteria</taxon>
        <taxon>Pseudomonadati</taxon>
        <taxon>Pseudomonadota</taxon>
        <taxon>Alphaproteobacteria</taxon>
        <taxon>Sphingomonadales</taxon>
        <taxon>Sphingomonadaceae</taxon>
        <taxon>Sphingobium</taxon>
    </lineage>
</organism>
<comment type="caution">
    <text evidence="4">The sequence shown here is derived from an EMBL/GenBank/DDBJ whole genome shotgun (WGS) entry which is preliminary data.</text>
</comment>
<dbReference type="PRINTS" id="PR01490">
    <property type="entry name" value="RTXTOXIND"/>
</dbReference>
<evidence type="ECO:0000313" key="4">
    <source>
        <dbReference type="EMBL" id="MBB5985012.1"/>
    </source>
</evidence>
<sequence>MQLFRQQALDHQHRLHGEVFLVPPLRWQAIGWLLLALVLALVLFLTLGSYSRTIKASGTLRPATSVASIALPDDGVIASVLVREGQPVREGQLIARIARPQAADGLSLVQERREALGQEEAALATQRRAAGEAIEENRRKLDERIRDEERQIGAIDRQIEAQEALIASSRQELARVEAVARDGFISGRDLQERRELLITRRQDLARLEQSRSLHANALTAARIERDQLASHLRAGQGSYDAQLAQVRREGATLANAGTIDLVAPRAGILTALRFREGESVARGTIYGRIVPPGTGWLAELRVPTSTIAQIAPGQDVRVTLPAYPVQDYGTFRAVVETVGAAPVADAQPYFLVTARLQPLSERQRARNVVLRPDLALDARIVLARRSFLQWLVDPFAAVARQ</sequence>
<proteinExistence type="predicted"/>
<name>A0ABR6NEC8_9SPHN</name>
<dbReference type="PANTHER" id="PTHR30386">
    <property type="entry name" value="MEMBRANE FUSION SUBUNIT OF EMRAB-TOLC MULTIDRUG EFFLUX PUMP"/>
    <property type="match status" value="1"/>
</dbReference>
<keyword evidence="2" id="KW-1133">Transmembrane helix</keyword>
<reference evidence="4 5" key="1">
    <citation type="submission" date="2020-08" db="EMBL/GenBank/DDBJ databases">
        <title>Exploring microbial biodiversity for novel pathways involved in the catabolism of aromatic compounds derived from lignin.</title>
        <authorList>
            <person name="Elkins J."/>
        </authorList>
    </citation>
    <scope>NUCLEOTIDE SEQUENCE [LARGE SCALE GENOMIC DNA]</scope>
    <source>
        <strain evidence="4 5">B1D3A</strain>
    </source>
</reference>
<evidence type="ECO:0000256" key="2">
    <source>
        <dbReference type="SAM" id="Phobius"/>
    </source>
</evidence>
<keyword evidence="1" id="KW-0175">Coiled coil</keyword>
<feature type="transmembrane region" description="Helical" evidence="2">
    <location>
        <begin position="29"/>
        <end position="47"/>
    </location>
</feature>
<feature type="domain" description="AprE-like beta-barrel" evidence="3">
    <location>
        <begin position="297"/>
        <end position="381"/>
    </location>
</feature>
<protein>
    <submittedName>
        <fullName evidence="4">Membrane fusion protein</fullName>
    </submittedName>
</protein>
<evidence type="ECO:0000313" key="5">
    <source>
        <dbReference type="Proteomes" id="UP001138540"/>
    </source>
</evidence>
<gene>
    <name evidence="4" type="ORF">HNP60_000986</name>
</gene>
<dbReference type="InterPro" id="IPR050739">
    <property type="entry name" value="MFP"/>
</dbReference>
<evidence type="ECO:0000256" key="1">
    <source>
        <dbReference type="SAM" id="Coils"/>
    </source>
</evidence>
<dbReference type="Gene3D" id="2.40.30.170">
    <property type="match status" value="1"/>
</dbReference>
<dbReference type="RefSeq" id="WP_184150866.1">
    <property type="nucleotide sequence ID" value="NZ_JACHKA010000001.1"/>
</dbReference>
<dbReference type="EMBL" id="JACHKA010000001">
    <property type="protein sequence ID" value="MBB5985012.1"/>
    <property type="molecule type" value="Genomic_DNA"/>
</dbReference>
<dbReference type="PANTHER" id="PTHR30386:SF28">
    <property type="entry name" value="EXPORTED PROTEIN"/>
    <property type="match status" value="1"/>
</dbReference>
<dbReference type="Pfam" id="PF26002">
    <property type="entry name" value="Beta-barrel_AprE"/>
    <property type="match status" value="1"/>
</dbReference>
<feature type="coiled-coil region" evidence="1">
    <location>
        <begin position="131"/>
        <end position="179"/>
    </location>
</feature>
<accession>A0ABR6NEC8</accession>
<dbReference type="Proteomes" id="UP001138540">
    <property type="component" value="Unassembled WGS sequence"/>
</dbReference>
<keyword evidence="2" id="KW-0472">Membrane</keyword>
<keyword evidence="5" id="KW-1185">Reference proteome</keyword>
<dbReference type="InterPro" id="IPR058982">
    <property type="entry name" value="Beta-barrel_AprE"/>
</dbReference>
<evidence type="ECO:0000259" key="3">
    <source>
        <dbReference type="Pfam" id="PF26002"/>
    </source>
</evidence>
<keyword evidence="2" id="KW-0812">Transmembrane</keyword>
<dbReference type="Gene3D" id="2.40.50.100">
    <property type="match status" value="1"/>
</dbReference>